<protein>
    <submittedName>
        <fullName evidence="2">Uncharacterized protein</fullName>
    </submittedName>
</protein>
<evidence type="ECO:0000256" key="1">
    <source>
        <dbReference type="SAM" id="Phobius"/>
    </source>
</evidence>
<keyword evidence="1" id="KW-0812">Transmembrane</keyword>
<dbReference type="AlphaFoldDB" id="A0A4R1KRH0"/>
<comment type="caution">
    <text evidence="2">The sequence shown here is derived from an EMBL/GenBank/DDBJ whole genome shotgun (WGS) entry which is preliminary data.</text>
</comment>
<feature type="transmembrane region" description="Helical" evidence="1">
    <location>
        <begin position="112"/>
        <end position="136"/>
    </location>
</feature>
<feature type="transmembrane region" description="Helical" evidence="1">
    <location>
        <begin position="148"/>
        <end position="172"/>
    </location>
</feature>
<gene>
    <name evidence="2" type="ORF">DFQ05_1414</name>
</gene>
<accession>A0A4R1KRH0</accession>
<feature type="transmembrane region" description="Helical" evidence="1">
    <location>
        <begin position="33"/>
        <end position="54"/>
    </location>
</feature>
<keyword evidence="1" id="KW-0472">Membrane</keyword>
<name>A0A4R1KRH0_9FLAO</name>
<evidence type="ECO:0000313" key="3">
    <source>
        <dbReference type="Proteomes" id="UP000295714"/>
    </source>
</evidence>
<dbReference type="EMBL" id="SMGI01000002">
    <property type="protein sequence ID" value="TCK67635.1"/>
    <property type="molecule type" value="Genomic_DNA"/>
</dbReference>
<reference evidence="2 3" key="1">
    <citation type="journal article" date="2015" name="Stand. Genomic Sci.">
        <title>Genomic Encyclopedia of Bacterial and Archaeal Type Strains, Phase III: the genomes of soil and plant-associated and newly described type strains.</title>
        <authorList>
            <person name="Whitman W.B."/>
            <person name="Woyke T."/>
            <person name="Klenk H.P."/>
            <person name="Zhou Y."/>
            <person name="Lilburn T.G."/>
            <person name="Beck B.J."/>
            <person name="De Vos P."/>
            <person name="Vandamme P."/>
            <person name="Eisen J.A."/>
            <person name="Garrity G."/>
            <person name="Hugenholtz P."/>
            <person name="Kyrpides N.C."/>
        </authorList>
    </citation>
    <scope>NUCLEOTIDE SEQUENCE [LARGE SCALE GENOMIC DNA]</scope>
    <source>
        <strain evidence="2 3">CECT 8445</strain>
    </source>
</reference>
<feature type="transmembrane region" description="Helical" evidence="1">
    <location>
        <begin position="60"/>
        <end position="82"/>
    </location>
</feature>
<sequence length="215" mass="25732">MDKLDTYISYFLLGLSFILFATTYLANKKSKYYNRFLVFLLTMISIELASSYYYRQGNNLFLSHIYFFVRFLTLSFFYRALLYEFQKRIVDIVFVIVSVIFVFYHVGGYMDYYHVSAFNPFEVFVCSVPICIYSVLHVYNSLENKMVFAYINYGLLIYITVSTLLFITGFVLNNNENVSKKLALFMWNLNSVFWIICLLLFIVEWWKNYRPKKIV</sequence>
<feature type="transmembrane region" description="Helical" evidence="1">
    <location>
        <begin position="6"/>
        <end position="26"/>
    </location>
</feature>
<feature type="transmembrane region" description="Helical" evidence="1">
    <location>
        <begin position="184"/>
        <end position="203"/>
    </location>
</feature>
<keyword evidence="3" id="KW-1185">Reference proteome</keyword>
<keyword evidence="1" id="KW-1133">Transmembrane helix</keyword>
<proteinExistence type="predicted"/>
<dbReference type="Proteomes" id="UP000295714">
    <property type="component" value="Unassembled WGS sequence"/>
</dbReference>
<evidence type="ECO:0000313" key="2">
    <source>
        <dbReference type="EMBL" id="TCK67635.1"/>
    </source>
</evidence>
<feature type="transmembrane region" description="Helical" evidence="1">
    <location>
        <begin position="89"/>
        <end position="106"/>
    </location>
</feature>
<organism evidence="2 3">
    <name type="scientific">Winogradskyella wandonensis</name>
    <dbReference type="NCBI Taxonomy" id="1442586"/>
    <lineage>
        <taxon>Bacteria</taxon>
        <taxon>Pseudomonadati</taxon>
        <taxon>Bacteroidota</taxon>
        <taxon>Flavobacteriia</taxon>
        <taxon>Flavobacteriales</taxon>
        <taxon>Flavobacteriaceae</taxon>
        <taxon>Winogradskyella</taxon>
    </lineage>
</organism>